<name>A0A4Y7SU06_COPMI</name>
<protein>
    <submittedName>
        <fullName evidence="1">Uncharacterized protein</fullName>
    </submittedName>
</protein>
<keyword evidence="2" id="KW-1185">Reference proteome</keyword>
<dbReference type="Proteomes" id="UP000298030">
    <property type="component" value="Unassembled WGS sequence"/>
</dbReference>
<evidence type="ECO:0000313" key="1">
    <source>
        <dbReference type="EMBL" id="TEB24739.1"/>
    </source>
</evidence>
<proteinExistence type="predicted"/>
<dbReference type="AlphaFoldDB" id="A0A4Y7SU06"/>
<dbReference type="EMBL" id="QPFP01000063">
    <property type="protein sequence ID" value="TEB24739.1"/>
    <property type="molecule type" value="Genomic_DNA"/>
</dbReference>
<evidence type="ECO:0000313" key="2">
    <source>
        <dbReference type="Proteomes" id="UP000298030"/>
    </source>
</evidence>
<organism evidence="1 2">
    <name type="scientific">Coprinellus micaceus</name>
    <name type="common">Glistening ink-cap mushroom</name>
    <name type="synonym">Coprinus micaceus</name>
    <dbReference type="NCBI Taxonomy" id="71717"/>
    <lineage>
        <taxon>Eukaryota</taxon>
        <taxon>Fungi</taxon>
        <taxon>Dikarya</taxon>
        <taxon>Basidiomycota</taxon>
        <taxon>Agaricomycotina</taxon>
        <taxon>Agaricomycetes</taxon>
        <taxon>Agaricomycetidae</taxon>
        <taxon>Agaricales</taxon>
        <taxon>Agaricineae</taxon>
        <taxon>Psathyrellaceae</taxon>
        <taxon>Coprinellus</taxon>
    </lineage>
</organism>
<gene>
    <name evidence="1" type="ORF">FA13DRAFT_1796939</name>
</gene>
<comment type="caution">
    <text evidence="1">The sequence shown here is derived from an EMBL/GenBank/DDBJ whole genome shotgun (WGS) entry which is preliminary data.</text>
</comment>
<accession>A0A4Y7SU06</accession>
<sequence>MPLTPDAIYKYIVKLSFRLPDARRQVEAELEALTREDPVAGISLQEQVRQNWGTMDLNEAFWIAIFGWGNWNEMNLHGGFAKYPKLELFFKTYVIRALLVVCYRHPAAIIALTLLLNDIPLAHDDQDDFEERWPIIVARRRAVVRWRYEAGESARIVTQAEIARFGM</sequence>
<reference evidence="1 2" key="1">
    <citation type="journal article" date="2019" name="Nat. Ecol. Evol.">
        <title>Megaphylogeny resolves global patterns of mushroom evolution.</title>
        <authorList>
            <person name="Varga T."/>
            <person name="Krizsan K."/>
            <person name="Foldi C."/>
            <person name="Dima B."/>
            <person name="Sanchez-Garcia M."/>
            <person name="Sanchez-Ramirez S."/>
            <person name="Szollosi G.J."/>
            <person name="Szarkandi J.G."/>
            <person name="Papp V."/>
            <person name="Albert L."/>
            <person name="Andreopoulos W."/>
            <person name="Angelini C."/>
            <person name="Antonin V."/>
            <person name="Barry K.W."/>
            <person name="Bougher N.L."/>
            <person name="Buchanan P."/>
            <person name="Buyck B."/>
            <person name="Bense V."/>
            <person name="Catcheside P."/>
            <person name="Chovatia M."/>
            <person name="Cooper J."/>
            <person name="Damon W."/>
            <person name="Desjardin D."/>
            <person name="Finy P."/>
            <person name="Geml J."/>
            <person name="Haridas S."/>
            <person name="Hughes K."/>
            <person name="Justo A."/>
            <person name="Karasinski D."/>
            <person name="Kautmanova I."/>
            <person name="Kiss B."/>
            <person name="Kocsube S."/>
            <person name="Kotiranta H."/>
            <person name="LaButti K.M."/>
            <person name="Lechner B.E."/>
            <person name="Liimatainen K."/>
            <person name="Lipzen A."/>
            <person name="Lukacs Z."/>
            <person name="Mihaltcheva S."/>
            <person name="Morgado L.N."/>
            <person name="Niskanen T."/>
            <person name="Noordeloos M.E."/>
            <person name="Ohm R.A."/>
            <person name="Ortiz-Santana B."/>
            <person name="Ovrebo C."/>
            <person name="Racz N."/>
            <person name="Riley R."/>
            <person name="Savchenko A."/>
            <person name="Shiryaev A."/>
            <person name="Soop K."/>
            <person name="Spirin V."/>
            <person name="Szebenyi C."/>
            <person name="Tomsovsky M."/>
            <person name="Tulloss R.E."/>
            <person name="Uehling J."/>
            <person name="Grigoriev I.V."/>
            <person name="Vagvolgyi C."/>
            <person name="Papp T."/>
            <person name="Martin F.M."/>
            <person name="Miettinen O."/>
            <person name="Hibbett D.S."/>
            <person name="Nagy L.G."/>
        </authorList>
    </citation>
    <scope>NUCLEOTIDE SEQUENCE [LARGE SCALE GENOMIC DNA]</scope>
    <source>
        <strain evidence="1 2">FP101781</strain>
    </source>
</reference>